<evidence type="ECO:0000313" key="3">
    <source>
        <dbReference type="Proteomes" id="UP001165306"/>
    </source>
</evidence>
<evidence type="ECO:0000256" key="1">
    <source>
        <dbReference type="SAM" id="MobiDB-lite"/>
    </source>
</evidence>
<dbReference type="Proteomes" id="UP001165306">
    <property type="component" value="Unassembled WGS sequence"/>
</dbReference>
<name>A0AA42B9Y7_9BACT</name>
<evidence type="ECO:0000313" key="2">
    <source>
        <dbReference type="EMBL" id="MCM8749221.1"/>
    </source>
</evidence>
<accession>A0AA42B9Y7</accession>
<dbReference type="AlphaFoldDB" id="A0AA42B9Y7"/>
<dbReference type="RefSeq" id="WP_284057003.1">
    <property type="nucleotide sequence ID" value="NZ_JAMSLR010000005.1"/>
</dbReference>
<organism evidence="2 3">
    <name type="scientific">Thermalbibacter longus</name>
    <dbReference type="NCBI Taxonomy" id="2951981"/>
    <lineage>
        <taxon>Bacteria</taxon>
        <taxon>Pseudomonadati</taxon>
        <taxon>Thermomicrobiota</taxon>
        <taxon>Thermomicrobia</taxon>
        <taxon>Thermomicrobiales</taxon>
        <taxon>Thermomicrobiaceae</taxon>
        <taxon>Thermalbibacter</taxon>
    </lineage>
</organism>
<comment type="caution">
    <text evidence="2">The sequence shown here is derived from an EMBL/GenBank/DDBJ whole genome shotgun (WGS) entry which is preliminary data.</text>
</comment>
<gene>
    <name evidence="2" type="ORF">NET02_08695</name>
</gene>
<dbReference type="EMBL" id="JAMSLR010000005">
    <property type="protein sequence ID" value="MCM8749221.1"/>
    <property type="molecule type" value="Genomic_DNA"/>
</dbReference>
<feature type="region of interest" description="Disordered" evidence="1">
    <location>
        <begin position="1"/>
        <end position="22"/>
    </location>
</feature>
<reference evidence="2" key="1">
    <citation type="submission" date="2022-06" db="EMBL/GenBank/DDBJ databases">
        <title>CFH 74404 Thermomicrobiaceae sp.</title>
        <authorList>
            <person name="Ming H."/>
            <person name="Li W.-J."/>
            <person name="Zhao Z."/>
        </authorList>
    </citation>
    <scope>NUCLEOTIDE SEQUENCE</scope>
    <source>
        <strain evidence="2">CFH 74404</strain>
    </source>
</reference>
<sequence length="314" mass="35003">MGRSCAIERGNGGQHSGEHLADPGATGSFLSLVSRYRDSVGQRRFVGEDPVVHPLRDAPEEIAAAAIAAERLGGLLRLDGKAISPAEDLAVAELDAGLRALANWDVRLARWRLAIAAEHAHLPEQQQRVSLAQALAQTVRDVLYEYPGQSRVKPEAPVVALGPTLDRLPKEELDFYVEEAKRLAGLWRQAKEDVLLWTGWALTRVRTILRDGEPDAALAWLLRIYRRNRDRLTGDDYLERLVRRAEATFRLLLLAEGEDDAELRKLAEDASPHDLLVTTVAMLSQAWDTDVVQVSNRFALVLYQRTELNPERSS</sequence>
<protein>
    <submittedName>
        <fullName evidence="2">Uncharacterized protein</fullName>
    </submittedName>
</protein>
<proteinExistence type="predicted"/>
<keyword evidence="3" id="KW-1185">Reference proteome</keyword>